<name>A0A1X7HSJ6_9BACL</name>
<dbReference type="Proteomes" id="UP000192940">
    <property type="component" value="Chromosome I"/>
</dbReference>
<evidence type="ECO:0000313" key="2">
    <source>
        <dbReference type="Proteomes" id="UP000192940"/>
    </source>
</evidence>
<gene>
    <name evidence="1" type="ORF">SAMN05661091_5415</name>
</gene>
<organism evidence="1 2">
    <name type="scientific">Paenibacillus uliginis N3/975</name>
    <dbReference type="NCBI Taxonomy" id="1313296"/>
    <lineage>
        <taxon>Bacteria</taxon>
        <taxon>Bacillati</taxon>
        <taxon>Bacillota</taxon>
        <taxon>Bacilli</taxon>
        <taxon>Bacillales</taxon>
        <taxon>Paenibacillaceae</taxon>
        <taxon>Paenibacillus</taxon>
    </lineage>
</organism>
<dbReference type="EMBL" id="LT840184">
    <property type="protein sequence ID" value="SMF91308.1"/>
    <property type="molecule type" value="Genomic_DNA"/>
</dbReference>
<proteinExistence type="predicted"/>
<evidence type="ECO:0000313" key="1">
    <source>
        <dbReference type="EMBL" id="SMF91308.1"/>
    </source>
</evidence>
<dbReference type="AlphaFoldDB" id="A0A1X7HSJ6"/>
<reference evidence="1 2" key="1">
    <citation type="submission" date="2017-04" db="EMBL/GenBank/DDBJ databases">
        <authorList>
            <person name="Afonso C.L."/>
            <person name="Miller P.J."/>
            <person name="Scott M.A."/>
            <person name="Spackman E."/>
            <person name="Goraichik I."/>
            <person name="Dimitrov K.M."/>
            <person name="Suarez D.L."/>
            <person name="Swayne D.E."/>
        </authorList>
    </citation>
    <scope>NUCLEOTIDE SEQUENCE [LARGE SCALE GENOMIC DNA]</scope>
    <source>
        <strain evidence="1 2">N3/975</strain>
    </source>
</reference>
<sequence length="77" mass="9100">MFDWSVCDVRANKSKGCRYRRPFMCETFDVSRNCEVKYMLNSPGQLDPSKLCTREWQDRHKTRAELPWHPPVAAVHS</sequence>
<protein>
    <submittedName>
        <fullName evidence="1">Uncharacterized protein</fullName>
    </submittedName>
</protein>
<keyword evidence="2" id="KW-1185">Reference proteome</keyword>
<accession>A0A1X7HSJ6</accession>